<dbReference type="OrthoDB" id="203381at2759"/>
<protein>
    <recommendedName>
        <fullName evidence="5">Bola-like protein</fullName>
    </recommendedName>
</protein>
<dbReference type="InterPro" id="IPR036065">
    <property type="entry name" value="BolA-like_sf"/>
</dbReference>
<evidence type="ECO:0000313" key="3">
    <source>
        <dbReference type="EMBL" id="KAF2144263.1"/>
    </source>
</evidence>
<dbReference type="AlphaFoldDB" id="A0A6A6BLI7"/>
<dbReference type="RefSeq" id="XP_033399975.1">
    <property type="nucleotide sequence ID" value="XM_033541914.1"/>
</dbReference>
<evidence type="ECO:0000256" key="1">
    <source>
        <dbReference type="ARBA" id="ARBA00005578"/>
    </source>
</evidence>
<dbReference type="PANTHER" id="PTHR46188">
    <property type="entry name" value="BOLA-LIKE PROTEIN 3"/>
    <property type="match status" value="1"/>
</dbReference>
<comment type="similarity">
    <text evidence="1 2">Belongs to the BolA/IbaG family.</text>
</comment>
<organism evidence="3 4">
    <name type="scientific">Aplosporella prunicola CBS 121167</name>
    <dbReference type="NCBI Taxonomy" id="1176127"/>
    <lineage>
        <taxon>Eukaryota</taxon>
        <taxon>Fungi</taxon>
        <taxon>Dikarya</taxon>
        <taxon>Ascomycota</taxon>
        <taxon>Pezizomycotina</taxon>
        <taxon>Dothideomycetes</taxon>
        <taxon>Dothideomycetes incertae sedis</taxon>
        <taxon>Botryosphaeriales</taxon>
        <taxon>Aplosporellaceae</taxon>
        <taxon>Aplosporella</taxon>
    </lineage>
</organism>
<dbReference type="GeneID" id="54299411"/>
<evidence type="ECO:0008006" key="5">
    <source>
        <dbReference type="Google" id="ProtNLM"/>
    </source>
</evidence>
<dbReference type="PANTHER" id="PTHR46188:SF1">
    <property type="entry name" value="BOLA-LIKE PROTEIN 3"/>
    <property type="match status" value="1"/>
</dbReference>
<dbReference type="EMBL" id="ML995480">
    <property type="protein sequence ID" value="KAF2144263.1"/>
    <property type="molecule type" value="Genomic_DNA"/>
</dbReference>
<evidence type="ECO:0000256" key="2">
    <source>
        <dbReference type="RuleBase" id="RU003860"/>
    </source>
</evidence>
<dbReference type="Pfam" id="PF01722">
    <property type="entry name" value="BolA"/>
    <property type="match status" value="1"/>
</dbReference>
<proteinExistence type="inferred from homology"/>
<reference evidence="3" key="1">
    <citation type="journal article" date="2020" name="Stud. Mycol.">
        <title>101 Dothideomycetes genomes: a test case for predicting lifestyles and emergence of pathogens.</title>
        <authorList>
            <person name="Haridas S."/>
            <person name="Albert R."/>
            <person name="Binder M."/>
            <person name="Bloem J."/>
            <person name="Labutti K."/>
            <person name="Salamov A."/>
            <person name="Andreopoulos B."/>
            <person name="Baker S."/>
            <person name="Barry K."/>
            <person name="Bills G."/>
            <person name="Bluhm B."/>
            <person name="Cannon C."/>
            <person name="Castanera R."/>
            <person name="Culley D."/>
            <person name="Daum C."/>
            <person name="Ezra D."/>
            <person name="Gonzalez J."/>
            <person name="Henrissat B."/>
            <person name="Kuo A."/>
            <person name="Liang C."/>
            <person name="Lipzen A."/>
            <person name="Lutzoni F."/>
            <person name="Magnuson J."/>
            <person name="Mondo S."/>
            <person name="Nolan M."/>
            <person name="Ohm R."/>
            <person name="Pangilinan J."/>
            <person name="Park H.-J."/>
            <person name="Ramirez L."/>
            <person name="Alfaro M."/>
            <person name="Sun H."/>
            <person name="Tritt A."/>
            <person name="Yoshinaga Y."/>
            <person name="Zwiers L.-H."/>
            <person name="Turgeon B."/>
            <person name="Goodwin S."/>
            <person name="Spatafora J."/>
            <person name="Crous P."/>
            <person name="Grigoriev I."/>
        </authorList>
    </citation>
    <scope>NUCLEOTIDE SEQUENCE</scope>
    <source>
        <strain evidence="3">CBS 121167</strain>
    </source>
</reference>
<accession>A0A6A6BLI7</accession>
<dbReference type="Proteomes" id="UP000799438">
    <property type="component" value="Unassembled WGS sequence"/>
</dbReference>
<dbReference type="InterPro" id="IPR052275">
    <property type="entry name" value="Mt_Fe-S_assembly_factor"/>
</dbReference>
<dbReference type="Gene3D" id="3.30.300.90">
    <property type="entry name" value="BolA-like"/>
    <property type="match status" value="1"/>
</dbReference>
<dbReference type="InterPro" id="IPR002634">
    <property type="entry name" value="BolA"/>
</dbReference>
<dbReference type="GO" id="GO:0005759">
    <property type="term" value="C:mitochondrial matrix"/>
    <property type="evidence" value="ECO:0007669"/>
    <property type="project" value="TreeGrafter"/>
</dbReference>
<gene>
    <name evidence="3" type="ORF">K452DRAFT_296471</name>
</gene>
<keyword evidence="4" id="KW-1185">Reference proteome</keyword>
<evidence type="ECO:0000313" key="4">
    <source>
        <dbReference type="Proteomes" id="UP000799438"/>
    </source>
</evidence>
<name>A0A6A6BLI7_9PEZI</name>
<sequence length="141" mass="15092">MAPSRAAASAVAAALTRLAPRLPSSVGVRFRPAAAAVGFADVAGRRAFGSSRALRDEVEAPDFLDEGELHVFNKVKAALEPVRLNVQDISGGCGSMYGIEIESARFRGMTVIKQHKLVNEILKDEIKNWHGVQLRTKAAPA</sequence>
<dbReference type="SUPFAM" id="SSF82657">
    <property type="entry name" value="BolA-like"/>
    <property type="match status" value="1"/>
</dbReference>